<dbReference type="PROSITE" id="PS51689">
    <property type="entry name" value="SAM_RNA_A_N6_MT"/>
    <property type="match status" value="1"/>
</dbReference>
<accession>A0A0Q4B8C2</accession>
<dbReference type="PROSITE" id="PS01131">
    <property type="entry name" value="RRNA_A_DIMETH"/>
    <property type="match status" value="1"/>
</dbReference>
<dbReference type="SUPFAM" id="SSF53335">
    <property type="entry name" value="S-adenosyl-L-methionine-dependent methyltransferases"/>
    <property type="match status" value="1"/>
</dbReference>
<dbReference type="GO" id="GO:0052908">
    <property type="term" value="F:16S rRNA (adenine(1518)-N(6)/adenine(1519)-N(6))-dimethyltransferase activity"/>
    <property type="evidence" value="ECO:0007669"/>
    <property type="project" value="UniProtKB-EC"/>
</dbReference>
<dbReference type="InterPro" id="IPR020596">
    <property type="entry name" value="rRNA_Ade_Mease_Trfase_CS"/>
</dbReference>
<keyword evidence="2 7" id="KW-0698">rRNA processing</keyword>
<dbReference type="STRING" id="1702214.AL399_06320"/>
<dbReference type="Pfam" id="PF00398">
    <property type="entry name" value="RrnaAD"/>
    <property type="match status" value="1"/>
</dbReference>
<keyword evidence="5 7" id="KW-0949">S-adenosyl-L-methionine</keyword>
<keyword evidence="4 7" id="KW-0808">Transferase</keyword>
<proteinExistence type="inferred from homology"/>
<dbReference type="InterPro" id="IPR020598">
    <property type="entry name" value="rRNA_Ade_methylase_Trfase_N"/>
</dbReference>
<dbReference type="AlphaFoldDB" id="A0A0Q4B8C2"/>
<comment type="catalytic activity">
    <reaction evidence="7">
        <text>adenosine(1518)/adenosine(1519) in 16S rRNA + 4 S-adenosyl-L-methionine = N(6)-dimethyladenosine(1518)/N(6)-dimethyladenosine(1519) in 16S rRNA + 4 S-adenosyl-L-homocysteine + 4 H(+)</text>
        <dbReference type="Rhea" id="RHEA:19609"/>
        <dbReference type="Rhea" id="RHEA-COMP:10232"/>
        <dbReference type="Rhea" id="RHEA-COMP:10233"/>
        <dbReference type="ChEBI" id="CHEBI:15378"/>
        <dbReference type="ChEBI" id="CHEBI:57856"/>
        <dbReference type="ChEBI" id="CHEBI:59789"/>
        <dbReference type="ChEBI" id="CHEBI:74411"/>
        <dbReference type="ChEBI" id="CHEBI:74493"/>
        <dbReference type="EC" id="2.1.1.182"/>
    </reaction>
</comment>
<keyword evidence="6 7" id="KW-0694">RNA-binding</keyword>
<comment type="subcellular location">
    <subcellularLocation>
        <location evidence="7">Cytoplasm</location>
    </subcellularLocation>
</comment>
<feature type="binding site" evidence="7 8">
    <location>
        <position position="38"/>
    </location>
    <ligand>
        <name>S-adenosyl-L-methionine</name>
        <dbReference type="ChEBI" id="CHEBI:59789"/>
    </ligand>
</feature>
<comment type="similarity">
    <text evidence="7">Belongs to the class I-like SAM-binding methyltransferase superfamily. rRNA adenine N(6)-methyltransferase family. RsmA subfamily.</text>
</comment>
<feature type="binding site" evidence="7 8">
    <location>
        <position position="13"/>
    </location>
    <ligand>
        <name>S-adenosyl-L-methionine</name>
        <dbReference type="ChEBI" id="CHEBI:59789"/>
    </ligand>
</feature>
<keyword evidence="11" id="KW-1185">Reference proteome</keyword>
<evidence type="ECO:0000256" key="4">
    <source>
        <dbReference type="ARBA" id="ARBA00022679"/>
    </source>
</evidence>
<dbReference type="EMBL" id="LIIK01000029">
    <property type="protein sequence ID" value="KQM08598.1"/>
    <property type="molecule type" value="Genomic_DNA"/>
</dbReference>
<evidence type="ECO:0000256" key="1">
    <source>
        <dbReference type="ARBA" id="ARBA00022490"/>
    </source>
</evidence>
<dbReference type="InterPro" id="IPR011530">
    <property type="entry name" value="rRNA_adenine_dimethylase"/>
</dbReference>
<dbReference type="Gene3D" id="3.40.50.150">
    <property type="entry name" value="Vaccinia Virus protein VP39"/>
    <property type="match status" value="1"/>
</dbReference>
<dbReference type="GO" id="GO:0003723">
    <property type="term" value="F:RNA binding"/>
    <property type="evidence" value="ECO:0007669"/>
    <property type="project" value="UniProtKB-UniRule"/>
</dbReference>
<evidence type="ECO:0000259" key="9">
    <source>
        <dbReference type="SMART" id="SM00650"/>
    </source>
</evidence>
<dbReference type="NCBIfam" id="TIGR00755">
    <property type="entry name" value="ksgA"/>
    <property type="match status" value="1"/>
</dbReference>
<feature type="binding site" evidence="7 8">
    <location>
        <position position="15"/>
    </location>
    <ligand>
        <name>S-adenosyl-L-methionine</name>
        <dbReference type="ChEBI" id="CHEBI:59789"/>
    </ligand>
</feature>
<evidence type="ECO:0000313" key="11">
    <source>
        <dbReference type="Proteomes" id="UP000054172"/>
    </source>
</evidence>
<comment type="caution">
    <text evidence="10">The sequence shown here is derived from an EMBL/GenBank/DDBJ whole genome shotgun (WGS) entry which is preliminary data.</text>
</comment>
<dbReference type="PATRIC" id="fig|1702214.3.peg.561"/>
<gene>
    <name evidence="7" type="primary">rsmA</name>
    <name evidence="7" type="synonym">ksgA</name>
    <name evidence="10" type="ORF">AL399_06320</name>
</gene>
<evidence type="ECO:0000256" key="2">
    <source>
        <dbReference type="ARBA" id="ARBA00022552"/>
    </source>
</evidence>
<feature type="binding site" evidence="7 8">
    <location>
        <position position="84"/>
    </location>
    <ligand>
        <name>S-adenosyl-L-methionine</name>
        <dbReference type="ChEBI" id="CHEBI:59789"/>
    </ligand>
</feature>
<dbReference type="PANTHER" id="PTHR11727">
    <property type="entry name" value="DIMETHYLADENOSINE TRANSFERASE"/>
    <property type="match status" value="1"/>
</dbReference>
<feature type="binding site" evidence="7 8">
    <location>
        <position position="102"/>
    </location>
    <ligand>
        <name>S-adenosyl-L-methionine</name>
        <dbReference type="ChEBI" id="CHEBI:59789"/>
    </ligand>
</feature>
<dbReference type="EC" id="2.1.1.182" evidence="7"/>
<sequence>MPPVHPKKRMGQHFLTDPEAIARIVHAVQGADTVVEIGPGMGVLTQGLLERFGCRLHCLEVDREAVAYLRREFPSLGSNLHEGDCLRFDFSTLPGSMAWAGNLPYNISSQILFQLLDQRDRVGEAVFMLQREVATRIAEGPGSRDYGILSVLLQAWYSVEYLFTLPPEAFNPPPAVYSGVVRLTRNETSELGCDFSLFTRVVKGAFNQRRKMLRKSLPGALGVPIPEMPYADKRPEQLGVPEFVVLTRAVAEQLPKR</sequence>
<evidence type="ECO:0000256" key="5">
    <source>
        <dbReference type="ARBA" id="ARBA00022691"/>
    </source>
</evidence>
<feature type="domain" description="Ribosomal RNA adenine methylase transferase N-terminal" evidence="9">
    <location>
        <begin position="20"/>
        <end position="187"/>
    </location>
</feature>
<name>A0A0Q4B8C2_9BACT</name>
<keyword evidence="1 7" id="KW-0963">Cytoplasm</keyword>
<dbReference type="GO" id="GO:0005829">
    <property type="term" value="C:cytosol"/>
    <property type="evidence" value="ECO:0007669"/>
    <property type="project" value="TreeGrafter"/>
</dbReference>
<comment type="function">
    <text evidence="7">Specifically dimethylates two adjacent adenosines (A1518 and A1519) in the loop of a conserved hairpin near the 3'-end of 16S rRNA in the 30S particle. May play a critical role in biogenesis of 30S subunits.</text>
</comment>
<dbReference type="CDD" id="cd02440">
    <property type="entry name" value="AdoMet_MTases"/>
    <property type="match status" value="1"/>
</dbReference>
<reference evidence="10" key="1">
    <citation type="submission" date="2015-08" db="EMBL/GenBank/DDBJ databases">
        <title>Candidatus Bacteriodes Periocalifornicus.</title>
        <authorList>
            <person name="McLean J.S."/>
            <person name="Kelley S."/>
        </authorList>
    </citation>
    <scope>NUCLEOTIDE SEQUENCE [LARGE SCALE GENOMIC DNA]</scope>
    <source>
        <strain evidence="10">12B</strain>
    </source>
</reference>
<feature type="binding site" evidence="7 8">
    <location>
        <position position="60"/>
    </location>
    <ligand>
        <name>S-adenosyl-L-methionine</name>
        <dbReference type="ChEBI" id="CHEBI:59789"/>
    </ligand>
</feature>
<evidence type="ECO:0000256" key="3">
    <source>
        <dbReference type="ARBA" id="ARBA00022603"/>
    </source>
</evidence>
<dbReference type="InterPro" id="IPR023165">
    <property type="entry name" value="rRNA_Ade_diMease-like_C"/>
</dbReference>
<dbReference type="InterPro" id="IPR029063">
    <property type="entry name" value="SAM-dependent_MTases_sf"/>
</dbReference>
<evidence type="ECO:0000313" key="10">
    <source>
        <dbReference type="EMBL" id="KQM08598.1"/>
    </source>
</evidence>
<evidence type="ECO:0000256" key="6">
    <source>
        <dbReference type="ARBA" id="ARBA00022884"/>
    </source>
</evidence>
<dbReference type="InterPro" id="IPR001737">
    <property type="entry name" value="KsgA/Erm"/>
</dbReference>
<protein>
    <recommendedName>
        <fullName evidence="7">Ribosomal RNA small subunit methyltransferase A</fullName>
        <ecNumber evidence="7">2.1.1.182</ecNumber>
    </recommendedName>
    <alternativeName>
        <fullName evidence="7">16S rRNA (adenine(1518)-N(6)/adenine(1519)-N(6))-dimethyltransferase</fullName>
    </alternativeName>
    <alternativeName>
        <fullName evidence="7">16S rRNA dimethyladenosine transferase</fullName>
    </alternativeName>
    <alternativeName>
        <fullName evidence="7">16S rRNA dimethylase</fullName>
    </alternativeName>
    <alternativeName>
        <fullName evidence="7">S-adenosylmethionine-6-N', N'-adenosyl(rRNA) dimethyltransferase</fullName>
    </alternativeName>
</protein>
<organism evidence="10 11">
    <name type="scientific">Candidatus [Bacteroides] periocalifornicus</name>
    <dbReference type="NCBI Taxonomy" id="1702214"/>
    <lineage>
        <taxon>Bacteria</taxon>
        <taxon>Pseudomonadati</taxon>
        <taxon>Bacteroidota</taxon>
    </lineage>
</organism>
<dbReference type="PANTHER" id="PTHR11727:SF7">
    <property type="entry name" value="DIMETHYLADENOSINE TRANSFERASE-RELATED"/>
    <property type="match status" value="1"/>
</dbReference>
<dbReference type="SMART" id="SM00650">
    <property type="entry name" value="rADc"/>
    <property type="match status" value="1"/>
</dbReference>
<evidence type="ECO:0000256" key="8">
    <source>
        <dbReference type="PROSITE-ProRule" id="PRU01026"/>
    </source>
</evidence>
<dbReference type="HAMAP" id="MF_00607">
    <property type="entry name" value="16SrRNA_methyltr_A"/>
    <property type="match status" value="1"/>
</dbReference>
<evidence type="ECO:0000256" key="7">
    <source>
        <dbReference type="HAMAP-Rule" id="MF_00607"/>
    </source>
</evidence>
<dbReference type="Gene3D" id="1.10.8.100">
    <property type="entry name" value="Ribosomal RNA adenine dimethylase-like, domain 2"/>
    <property type="match status" value="1"/>
</dbReference>
<dbReference type="Proteomes" id="UP000054172">
    <property type="component" value="Unassembled WGS sequence"/>
</dbReference>
<keyword evidence="3 7" id="KW-0489">Methyltransferase</keyword>